<evidence type="ECO:0000256" key="3">
    <source>
        <dbReference type="ARBA" id="ARBA00022729"/>
    </source>
</evidence>
<keyword evidence="8" id="KW-1185">Reference proteome</keyword>
<dbReference type="GO" id="GO:0009279">
    <property type="term" value="C:cell outer membrane"/>
    <property type="evidence" value="ECO:0007669"/>
    <property type="project" value="UniProtKB-SubCell"/>
</dbReference>
<evidence type="ECO:0000256" key="2">
    <source>
        <dbReference type="ARBA" id="ARBA00005722"/>
    </source>
</evidence>
<keyword evidence="5" id="KW-0998">Cell outer membrane</keyword>
<evidence type="ECO:0000256" key="5">
    <source>
        <dbReference type="ARBA" id="ARBA00023237"/>
    </source>
</evidence>
<dbReference type="PANTHER" id="PTHR38776:SF1">
    <property type="entry name" value="MLTA-INTERACTING PROTEIN-RELATED"/>
    <property type="match status" value="1"/>
</dbReference>
<keyword evidence="4" id="KW-0472">Membrane</keyword>
<dbReference type="OrthoDB" id="5290976at2"/>
<dbReference type="AlphaFoldDB" id="B1Y2G5"/>
<comment type="similarity">
    <text evidence="2">Belongs to the MipA/OmpV family.</text>
</comment>
<dbReference type="PROSITE" id="PS51257">
    <property type="entry name" value="PROKAR_LIPOPROTEIN"/>
    <property type="match status" value="1"/>
</dbReference>
<dbReference type="InterPro" id="IPR010583">
    <property type="entry name" value="MipA"/>
</dbReference>
<evidence type="ECO:0000256" key="1">
    <source>
        <dbReference type="ARBA" id="ARBA00004442"/>
    </source>
</evidence>
<dbReference type="eggNOG" id="COG3713">
    <property type="taxonomic scope" value="Bacteria"/>
</dbReference>
<dbReference type="HOGENOM" id="CLU_056131_0_0_4"/>
<name>B1Y2G5_LEPCP</name>
<reference evidence="7 8" key="1">
    <citation type="submission" date="2008-03" db="EMBL/GenBank/DDBJ databases">
        <title>Complete sequence of Leptothrix cholodnii SP-6.</title>
        <authorList>
            <consortium name="US DOE Joint Genome Institute"/>
            <person name="Copeland A."/>
            <person name="Lucas S."/>
            <person name="Lapidus A."/>
            <person name="Glavina del Rio T."/>
            <person name="Dalin E."/>
            <person name="Tice H."/>
            <person name="Bruce D."/>
            <person name="Goodwin L."/>
            <person name="Pitluck S."/>
            <person name="Chertkov O."/>
            <person name="Brettin T."/>
            <person name="Detter J.C."/>
            <person name="Han C."/>
            <person name="Kuske C.R."/>
            <person name="Schmutz J."/>
            <person name="Larimer F."/>
            <person name="Land M."/>
            <person name="Hauser L."/>
            <person name="Kyrpides N."/>
            <person name="Lykidis A."/>
            <person name="Emerson D."/>
            <person name="Richardson P."/>
        </authorList>
    </citation>
    <scope>NUCLEOTIDE SEQUENCE [LARGE SCALE GENOMIC DNA]</scope>
    <source>
        <strain evidence="8">ATCC 51168 / LMG 8142 / SP-6</strain>
    </source>
</reference>
<gene>
    <name evidence="7" type="ordered locus">Lcho_0909</name>
</gene>
<dbReference type="RefSeq" id="WP_012345943.1">
    <property type="nucleotide sequence ID" value="NC_010524.1"/>
</dbReference>
<dbReference type="KEGG" id="lch:Lcho_0909"/>
<feature type="signal peptide" evidence="6">
    <location>
        <begin position="1"/>
        <end position="28"/>
    </location>
</feature>
<organism evidence="7 8">
    <name type="scientific">Leptothrix cholodnii (strain ATCC 51168 / LMG 8142 / SP-6)</name>
    <name type="common">Leptothrix discophora (strain SP-6)</name>
    <dbReference type="NCBI Taxonomy" id="395495"/>
    <lineage>
        <taxon>Bacteria</taxon>
        <taxon>Pseudomonadati</taxon>
        <taxon>Pseudomonadota</taxon>
        <taxon>Betaproteobacteria</taxon>
        <taxon>Burkholderiales</taxon>
        <taxon>Sphaerotilaceae</taxon>
        <taxon>Leptothrix</taxon>
    </lineage>
</organism>
<evidence type="ECO:0000256" key="6">
    <source>
        <dbReference type="SAM" id="SignalP"/>
    </source>
</evidence>
<sequence length="304" mass="32361" precursor="true">MNPLKPLVHAASALTALLLACAGAPALAQASASIDTVDAKAPPAAAAVASTRPLWEFGLGAGALRLPDYRGSDTYGRYLLPVPYIIYRGKYLRAGRDGARAVLLDTERVEFDISLNAGPPARADLGGVRAGMADLPATVEIGPKLRTTLWTGRGGARLNLDLPLRAAITVQGSPRSIGTVFSPNLDLALPTGTPWRLGLQVGPMWGSRDLHTHYYGVSAADAVSSPTLQRPAYQARGGYAGWQALAGLSRHYERHWVGSFLRYDHVGGAVFADSPLVRSRNNWSAGIAMAWIFAASDEQVPRDR</sequence>
<dbReference type="Pfam" id="PF06629">
    <property type="entry name" value="MipA"/>
    <property type="match status" value="1"/>
</dbReference>
<dbReference type="STRING" id="395495.Lcho_0909"/>
<feature type="chain" id="PRO_5002772971" evidence="6">
    <location>
        <begin position="29"/>
        <end position="304"/>
    </location>
</feature>
<dbReference type="EMBL" id="CP001013">
    <property type="protein sequence ID" value="ACB33181.1"/>
    <property type="molecule type" value="Genomic_DNA"/>
</dbReference>
<dbReference type="PANTHER" id="PTHR38776">
    <property type="entry name" value="MLTA-INTERACTING PROTEIN-RELATED"/>
    <property type="match status" value="1"/>
</dbReference>
<protein>
    <submittedName>
        <fullName evidence="7">MltA-interacting MipA family protein</fullName>
    </submittedName>
</protein>
<accession>B1Y2G5</accession>
<evidence type="ECO:0000313" key="8">
    <source>
        <dbReference type="Proteomes" id="UP000001693"/>
    </source>
</evidence>
<keyword evidence="3 6" id="KW-0732">Signal</keyword>
<comment type="subcellular location">
    <subcellularLocation>
        <location evidence="1">Cell outer membrane</location>
    </subcellularLocation>
</comment>
<dbReference type="Proteomes" id="UP000001693">
    <property type="component" value="Chromosome"/>
</dbReference>
<proteinExistence type="inferred from homology"/>
<evidence type="ECO:0000256" key="4">
    <source>
        <dbReference type="ARBA" id="ARBA00023136"/>
    </source>
</evidence>
<evidence type="ECO:0000313" key="7">
    <source>
        <dbReference type="EMBL" id="ACB33181.1"/>
    </source>
</evidence>